<dbReference type="Gene3D" id="3.40.50.1820">
    <property type="entry name" value="alpha/beta hydrolase"/>
    <property type="match status" value="1"/>
</dbReference>
<evidence type="ECO:0000313" key="1">
    <source>
        <dbReference type="EMBL" id="MCY1143031.1"/>
    </source>
</evidence>
<dbReference type="SUPFAM" id="SSF53474">
    <property type="entry name" value="alpha/beta-Hydrolases"/>
    <property type="match status" value="1"/>
</dbReference>
<dbReference type="EMBL" id="JAPNTZ010000014">
    <property type="protein sequence ID" value="MCY1143031.1"/>
    <property type="molecule type" value="Genomic_DNA"/>
</dbReference>
<protein>
    <submittedName>
        <fullName evidence="1">Alpha/beta hydrolase</fullName>
    </submittedName>
</protein>
<dbReference type="Proteomes" id="UP001151002">
    <property type="component" value="Unassembled WGS sequence"/>
</dbReference>
<gene>
    <name evidence="1" type="ORF">OWR29_33980</name>
</gene>
<organism evidence="1 2">
    <name type="scientific">Paractinoplanes pyxinae</name>
    <dbReference type="NCBI Taxonomy" id="2997416"/>
    <lineage>
        <taxon>Bacteria</taxon>
        <taxon>Bacillati</taxon>
        <taxon>Actinomycetota</taxon>
        <taxon>Actinomycetes</taxon>
        <taxon>Micromonosporales</taxon>
        <taxon>Micromonosporaceae</taxon>
        <taxon>Paractinoplanes</taxon>
    </lineage>
</organism>
<keyword evidence="2" id="KW-1185">Reference proteome</keyword>
<evidence type="ECO:0000313" key="2">
    <source>
        <dbReference type="Proteomes" id="UP001151002"/>
    </source>
</evidence>
<reference evidence="1" key="1">
    <citation type="submission" date="2022-11" db="EMBL/GenBank/DDBJ databases">
        <authorList>
            <person name="Somphong A."/>
            <person name="Phongsopitanun W."/>
        </authorList>
    </citation>
    <scope>NUCLEOTIDE SEQUENCE</scope>
    <source>
        <strain evidence="1">Pm04-4</strain>
    </source>
</reference>
<keyword evidence="1" id="KW-0378">Hydrolase</keyword>
<proteinExistence type="predicted"/>
<dbReference type="GO" id="GO:0016787">
    <property type="term" value="F:hydrolase activity"/>
    <property type="evidence" value="ECO:0007669"/>
    <property type="project" value="UniProtKB-KW"/>
</dbReference>
<name>A0ABT4B950_9ACTN</name>
<accession>A0ABT4B950</accession>
<dbReference type="RefSeq" id="WP_267567497.1">
    <property type="nucleotide sequence ID" value="NZ_JAPNTZ010000014.1"/>
</dbReference>
<sequence length="218" mass="23035">MNETIPGTLWEPDFLLNGTVPGTLWEPDGGDGPLILVAHGGGQHRGSPAVVGRARMLVAAGFRVAALDAPGSESPMQGPAEGLAERLNRINAEVAARAVPEWKAALDLLAPDGPAGFWGVSMGAVIGLEVLAAEPRITAGVLGLTGARPDLARRITVPIEFALQWDDELVSRESALALFDAFASAEKSLHANPGRHTELPRHEADSAVRFFQRHLRPA</sequence>
<comment type="caution">
    <text evidence="1">The sequence shown here is derived from an EMBL/GenBank/DDBJ whole genome shotgun (WGS) entry which is preliminary data.</text>
</comment>
<dbReference type="InterPro" id="IPR029058">
    <property type="entry name" value="AB_hydrolase_fold"/>
</dbReference>